<evidence type="ECO:0000313" key="3">
    <source>
        <dbReference type="Proteomes" id="UP001465976"/>
    </source>
</evidence>
<accession>A0ABR3FBA6</accession>
<dbReference type="InterPro" id="IPR036047">
    <property type="entry name" value="F-box-like_dom_sf"/>
</dbReference>
<comment type="caution">
    <text evidence="2">The sequence shown here is derived from an EMBL/GenBank/DDBJ whole genome shotgun (WGS) entry which is preliminary data.</text>
</comment>
<evidence type="ECO:0008006" key="4">
    <source>
        <dbReference type="Google" id="ProtNLM"/>
    </source>
</evidence>
<sequence>MDLIPLFYASASSESITSSFLFVLIINNSAKNSVELDIKRNEARTTKNTRVVIGESVQQHPLNNNEDFNIIRQPDSSTPAVSTVEVPQDLLYHIFNELDDESVCQCALAARSFLTPAQNRLFRTVVLKEADMSGRSSRLSFLNRPTKAQLLAASLALSPELGKLVKELICEGEGLPHVINRSRPSRAWYCEAKVPFNTILPHLSGLQSLSLLFCQENPLLCVSIPSPSRVAILQALQSPKIRKLAIENVVENVVYDANHDLLFLRHAVAGGGLEELSITTFDEERELSWLEHWWDVVPIPICTKVNPNVLRTLRINGPPTVVERVLKWVHRPPHNSALLQEPADPLLISVIWASHPAKNPSSSALPLSPTPPPTLTR</sequence>
<reference evidence="2 3" key="1">
    <citation type="submission" date="2024-02" db="EMBL/GenBank/DDBJ databases">
        <title>A draft genome for the cacao thread blight pathogen Marasmius crinis-equi.</title>
        <authorList>
            <person name="Cohen S.P."/>
            <person name="Baruah I.K."/>
            <person name="Amoako-Attah I."/>
            <person name="Bukari Y."/>
            <person name="Meinhardt L.W."/>
            <person name="Bailey B.A."/>
        </authorList>
    </citation>
    <scope>NUCLEOTIDE SEQUENCE [LARGE SCALE GENOMIC DNA]</scope>
    <source>
        <strain evidence="2 3">GH-76</strain>
    </source>
</reference>
<feature type="region of interest" description="Disordered" evidence="1">
    <location>
        <begin position="357"/>
        <end position="377"/>
    </location>
</feature>
<name>A0ABR3FBA6_9AGAR</name>
<organism evidence="2 3">
    <name type="scientific">Marasmius crinis-equi</name>
    <dbReference type="NCBI Taxonomy" id="585013"/>
    <lineage>
        <taxon>Eukaryota</taxon>
        <taxon>Fungi</taxon>
        <taxon>Dikarya</taxon>
        <taxon>Basidiomycota</taxon>
        <taxon>Agaricomycotina</taxon>
        <taxon>Agaricomycetes</taxon>
        <taxon>Agaricomycetidae</taxon>
        <taxon>Agaricales</taxon>
        <taxon>Marasmiineae</taxon>
        <taxon>Marasmiaceae</taxon>
        <taxon>Marasmius</taxon>
    </lineage>
</organism>
<dbReference type="SUPFAM" id="SSF81383">
    <property type="entry name" value="F-box domain"/>
    <property type="match status" value="1"/>
</dbReference>
<feature type="compositionally biased region" description="Pro residues" evidence="1">
    <location>
        <begin position="368"/>
        <end position="377"/>
    </location>
</feature>
<evidence type="ECO:0000313" key="2">
    <source>
        <dbReference type="EMBL" id="KAL0572586.1"/>
    </source>
</evidence>
<dbReference type="EMBL" id="JBAHYK010000611">
    <property type="protein sequence ID" value="KAL0572586.1"/>
    <property type="molecule type" value="Genomic_DNA"/>
</dbReference>
<proteinExistence type="predicted"/>
<keyword evidence="3" id="KW-1185">Reference proteome</keyword>
<evidence type="ECO:0000256" key="1">
    <source>
        <dbReference type="SAM" id="MobiDB-lite"/>
    </source>
</evidence>
<dbReference type="Proteomes" id="UP001465976">
    <property type="component" value="Unassembled WGS sequence"/>
</dbReference>
<protein>
    <recommendedName>
        <fullName evidence="4">F-box domain-containing protein</fullName>
    </recommendedName>
</protein>
<gene>
    <name evidence="2" type="ORF">V5O48_009378</name>
</gene>